<keyword evidence="3" id="KW-0158">Chromosome</keyword>
<comment type="subcellular location">
    <subcellularLocation>
        <location evidence="1">Chromosome</location>
        <location evidence="1">Centromere</location>
        <location evidence="1">Kinetochore</location>
    </subcellularLocation>
</comment>
<feature type="compositionally biased region" description="Low complexity" evidence="10">
    <location>
        <begin position="273"/>
        <end position="282"/>
    </location>
</feature>
<sequence>MATSSGPAPPLGTLTPAQLKALKATILTEHFRFAPETFAKGGMDLANASMYAATAQAEASLQKLVDDKVPGFESDEVQRGIYRLETLLEHAIDSSFDLFEIYVLRNTFTFPDPLVPYIALPHQEHLDPALEGTDEAILHEYETELQLFEEELQKERELAVTELFLRQKAARLQQQAEHVGYMKGGEREPLSERTQILTTQLASLQTRLSELLATPTPPAHPSPSEESAAVATWATSRSAFVNWAAAKKAVALPRGNAQEKAEDAVVGQLQGEAKASGAAGDAKALLSKLNR</sequence>
<dbReference type="GO" id="GO:0051382">
    <property type="term" value="P:kinetochore assembly"/>
    <property type="evidence" value="ECO:0007669"/>
    <property type="project" value="TreeGrafter"/>
</dbReference>
<dbReference type="GO" id="GO:0000070">
    <property type="term" value="P:mitotic sister chromatid segregation"/>
    <property type="evidence" value="ECO:0007669"/>
    <property type="project" value="TreeGrafter"/>
</dbReference>
<evidence type="ECO:0000256" key="9">
    <source>
        <dbReference type="ARBA" id="ARBA00023328"/>
    </source>
</evidence>
<accession>A0A0D6EQV7</accession>
<dbReference type="AlphaFoldDB" id="A0A0D6EQV7"/>
<evidence type="ECO:0000256" key="8">
    <source>
        <dbReference type="ARBA" id="ARBA00023306"/>
    </source>
</evidence>
<evidence type="ECO:0000256" key="1">
    <source>
        <dbReference type="ARBA" id="ARBA00004629"/>
    </source>
</evidence>
<keyword evidence="5" id="KW-0498">Mitosis</keyword>
<evidence type="ECO:0000256" key="4">
    <source>
        <dbReference type="ARBA" id="ARBA00022618"/>
    </source>
</evidence>
<protein>
    <submittedName>
        <fullName evidence="11">SPOSA6832_03690-mRNA-1:cds</fullName>
    </submittedName>
</protein>
<dbReference type="InterPro" id="IPR008685">
    <property type="entry name" value="Centromere_Mis12"/>
</dbReference>
<gene>
    <name evidence="11" type="primary">SPOSA6832_03690</name>
</gene>
<evidence type="ECO:0000256" key="6">
    <source>
        <dbReference type="ARBA" id="ARBA00022838"/>
    </source>
</evidence>
<keyword evidence="8" id="KW-0131">Cell cycle</keyword>
<dbReference type="PANTHER" id="PTHR14527">
    <property type="entry name" value="PROTEIN MIS12 HOMOLOG"/>
    <property type="match status" value="1"/>
</dbReference>
<dbReference type="EMBL" id="CENE01000019">
    <property type="protein sequence ID" value="CEQ41955.1"/>
    <property type="molecule type" value="Genomic_DNA"/>
</dbReference>
<keyword evidence="12" id="KW-1185">Reference proteome</keyword>
<proteinExistence type="inferred from homology"/>
<dbReference type="OrthoDB" id="1884855at2759"/>
<comment type="similarity">
    <text evidence="2">Belongs to the mis12 family.</text>
</comment>
<evidence type="ECO:0000256" key="7">
    <source>
        <dbReference type="ARBA" id="ARBA00023054"/>
    </source>
</evidence>
<keyword evidence="6" id="KW-0995">Kinetochore</keyword>
<dbReference type="GO" id="GO:0000444">
    <property type="term" value="C:MIS12/MIND type complex"/>
    <property type="evidence" value="ECO:0007669"/>
    <property type="project" value="TreeGrafter"/>
</dbReference>
<dbReference type="Proteomes" id="UP000243876">
    <property type="component" value="Unassembled WGS sequence"/>
</dbReference>
<dbReference type="GO" id="GO:0051301">
    <property type="term" value="P:cell division"/>
    <property type="evidence" value="ECO:0007669"/>
    <property type="project" value="UniProtKB-KW"/>
</dbReference>
<reference evidence="12" key="1">
    <citation type="submission" date="2015-02" db="EMBL/GenBank/DDBJ databases">
        <authorList>
            <person name="Gon?alves P."/>
        </authorList>
    </citation>
    <scope>NUCLEOTIDE SEQUENCE [LARGE SCALE GENOMIC DNA]</scope>
</reference>
<dbReference type="PANTHER" id="PTHR14527:SF2">
    <property type="entry name" value="PROTEIN MIS12 HOMOLOG"/>
    <property type="match status" value="1"/>
</dbReference>
<keyword evidence="9" id="KW-0137">Centromere</keyword>
<keyword evidence="4" id="KW-0132">Cell division</keyword>
<evidence type="ECO:0000256" key="3">
    <source>
        <dbReference type="ARBA" id="ARBA00022454"/>
    </source>
</evidence>
<evidence type="ECO:0000256" key="5">
    <source>
        <dbReference type="ARBA" id="ARBA00022776"/>
    </source>
</evidence>
<evidence type="ECO:0000256" key="10">
    <source>
        <dbReference type="SAM" id="MobiDB-lite"/>
    </source>
</evidence>
<evidence type="ECO:0000256" key="2">
    <source>
        <dbReference type="ARBA" id="ARBA00008643"/>
    </source>
</evidence>
<keyword evidence="7" id="KW-0175">Coiled coil</keyword>
<name>A0A0D6EQV7_SPOSA</name>
<feature type="region of interest" description="Disordered" evidence="10">
    <location>
        <begin position="254"/>
        <end position="282"/>
    </location>
</feature>
<organism evidence="11 12">
    <name type="scientific">Sporidiobolus salmonicolor</name>
    <name type="common">Yeast-like fungus</name>
    <name type="synonym">Sporobolomyces salmonicolor</name>
    <dbReference type="NCBI Taxonomy" id="5005"/>
    <lineage>
        <taxon>Eukaryota</taxon>
        <taxon>Fungi</taxon>
        <taxon>Dikarya</taxon>
        <taxon>Basidiomycota</taxon>
        <taxon>Pucciniomycotina</taxon>
        <taxon>Microbotryomycetes</taxon>
        <taxon>Sporidiobolales</taxon>
        <taxon>Sporidiobolaceae</taxon>
        <taxon>Sporobolomyces</taxon>
    </lineage>
</organism>
<evidence type="ECO:0000313" key="11">
    <source>
        <dbReference type="EMBL" id="CEQ41955.1"/>
    </source>
</evidence>
<dbReference type="GO" id="GO:0005634">
    <property type="term" value="C:nucleus"/>
    <property type="evidence" value="ECO:0007669"/>
    <property type="project" value="InterPro"/>
</dbReference>
<dbReference type="Pfam" id="PF05859">
    <property type="entry name" value="Mis12"/>
    <property type="match status" value="1"/>
</dbReference>
<evidence type="ECO:0000313" key="12">
    <source>
        <dbReference type="Proteomes" id="UP000243876"/>
    </source>
</evidence>